<dbReference type="Proteomes" id="UP000037939">
    <property type="component" value="Unassembled WGS sequence"/>
</dbReference>
<evidence type="ECO:0000256" key="2">
    <source>
        <dbReference type="ARBA" id="ARBA00023015"/>
    </source>
</evidence>
<dbReference type="PANTHER" id="PTHR30537:SF72">
    <property type="entry name" value="LYSR FAMILY TRANSCRIPTIONAL REGULATOR"/>
    <property type="match status" value="1"/>
</dbReference>
<evidence type="ECO:0000313" key="6">
    <source>
        <dbReference type="EMBL" id="KPC54669.1"/>
    </source>
</evidence>
<keyword evidence="2" id="KW-0805">Transcription regulation</keyword>
<dbReference type="Pfam" id="PF00126">
    <property type="entry name" value="HTH_1"/>
    <property type="match status" value="1"/>
</dbReference>
<dbReference type="CDD" id="cd08472">
    <property type="entry name" value="PBP2_CrgA_like_3"/>
    <property type="match status" value="1"/>
</dbReference>
<comment type="caution">
    <text evidence="6">The sequence shown here is derived from an EMBL/GenBank/DDBJ whole genome shotgun (WGS) entry which is preliminary data.</text>
</comment>
<dbReference type="GO" id="GO:0003700">
    <property type="term" value="F:DNA-binding transcription factor activity"/>
    <property type="evidence" value="ECO:0007669"/>
    <property type="project" value="InterPro"/>
</dbReference>
<dbReference type="SUPFAM" id="SSF46785">
    <property type="entry name" value="Winged helix' DNA-binding domain"/>
    <property type="match status" value="1"/>
</dbReference>
<dbReference type="Pfam" id="PF03466">
    <property type="entry name" value="LysR_substrate"/>
    <property type="match status" value="1"/>
</dbReference>
<dbReference type="SUPFAM" id="SSF53850">
    <property type="entry name" value="Periplasmic binding protein-like II"/>
    <property type="match status" value="1"/>
</dbReference>
<keyword evidence="4" id="KW-0804">Transcription</keyword>
<name>A0A0N0XKN0_9NEIS</name>
<gene>
    <name evidence="6" type="primary">dmlR_11</name>
    <name evidence="6" type="ORF">WG78_03820</name>
</gene>
<organism evidence="6 7">
    <name type="scientific">Amantichitinum ursilacus</name>
    <dbReference type="NCBI Taxonomy" id="857265"/>
    <lineage>
        <taxon>Bacteria</taxon>
        <taxon>Pseudomonadati</taxon>
        <taxon>Pseudomonadota</taxon>
        <taxon>Betaproteobacteria</taxon>
        <taxon>Neisseriales</taxon>
        <taxon>Chitinibacteraceae</taxon>
        <taxon>Amantichitinum</taxon>
    </lineage>
</organism>
<evidence type="ECO:0000256" key="4">
    <source>
        <dbReference type="ARBA" id="ARBA00023163"/>
    </source>
</evidence>
<dbReference type="EMBL" id="LAQT01000002">
    <property type="protein sequence ID" value="KPC54669.1"/>
    <property type="molecule type" value="Genomic_DNA"/>
</dbReference>
<dbReference type="Gene3D" id="1.10.10.10">
    <property type="entry name" value="Winged helix-like DNA-binding domain superfamily/Winged helix DNA-binding domain"/>
    <property type="match status" value="1"/>
</dbReference>
<dbReference type="InterPro" id="IPR036388">
    <property type="entry name" value="WH-like_DNA-bd_sf"/>
</dbReference>
<dbReference type="FunFam" id="1.10.10.10:FF:000001">
    <property type="entry name" value="LysR family transcriptional regulator"/>
    <property type="match status" value="1"/>
</dbReference>
<dbReference type="RefSeq" id="WP_053936451.1">
    <property type="nucleotide sequence ID" value="NZ_LAQT01000002.1"/>
</dbReference>
<dbReference type="InterPro" id="IPR036390">
    <property type="entry name" value="WH_DNA-bd_sf"/>
</dbReference>
<dbReference type="PANTHER" id="PTHR30537">
    <property type="entry name" value="HTH-TYPE TRANSCRIPTIONAL REGULATOR"/>
    <property type="match status" value="1"/>
</dbReference>
<protein>
    <submittedName>
        <fullName evidence="6">HTH-type transcriptional regulator DmlR</fullName>
    </submittedName>
</protein>
<dbReference type="AlphaFoldDB" id="A0A0N0XKN0"/>
<dbReference type="PRINTS" id="PR00039">
    <property type="entry name" value="HTHLYSR"/>
</dbReference>
<reference evidence="6 7" key="1">
    <citation type="submission" date="2015-07" db="EMBL/GenBank/DDBJ databases">
        <title>Draft genome sequence of the Amantichitinum ursilacus IGB-41, a new chitin-degrading bacterium.</title>
        <authorList>
            <person name="Kirstahler P."/>
            <person name="Guenther M."/>
            <person name="Grumaz C."/>
            <person name="Rupp S."/>
            <person name="Zibek S."/>
            <person name="Sohn K."/>
        </authorList>
    </citation>
    <scope>NUCLEOTIDE SEQUENCE [LARGE SCALE GENOMIC DNA]</scope>
    <source>
        <strain evidence="6 7">IGB-41</strain>
    </source>
</reference>
<evidence type="ECO:0000256" key="1">
    <source>
        <dbReference type="ARBA" id="ARBA00009437"/>
    </source>
</evidence>
<dbReference type="GO" id="GO:0043565">
    <property type="term" value="F:sequence-specific DNA binding"/>
    <property type="evidence" value="ECO:0007669"/>
    <property type="project" value="TreeGrafter"/>
</dbReference>
<keyword evidence="3" id="KW-0238">DNA-binding</keyword>
<evidence type="ECO:0000313" key="7">
    <source>
        <dbReference type="Proteomes" id="UP000037939"/>
    </source>
</evidence>
<dbReference type="InterPro" id="IPR000847">
    <property type="entry name" value="LysR_HTH_N"/>
</dbReference>
<sequence length="308" mass="34068">MDRLQAMRIFARVAELGSFSRAAEQLQLPRPSVSNAVQELETRLRVRLFQRTTRKVSLTREGSAYLLQCQAVLREFDASEAMFQSAHNGPRGTIKVDLPERMATLTIIPALPDFLQQYPDLRVIVGASDRFADLVEGGIDCVVRVGQLNDSTLVARRLGEYPQCNYAAPSYIDTYGAPRTLDDLSRHFAVGYQTRHGRDADWEYVRDGQLHTLAVPSKVAVSSAQAYLACCQAGLGMIQVPCAGLVNEVQRGELVPVLHDFPPPPLPVAVLYPHGRHLAPRVRVFIDWVSALLTPNINPSSRPAPSTE</sequence>
<evidence type="ECO:0000259" key="5">
    <source>
        <dbReference type="PROSITE" id="PS50931"/>
    </source>
</evidence>
<dbReference type="OrthoDB" id="9178040at2"/>
<comment type="similarity">
    <text evidence="1">Belongs to the LysR transcriptional regulatory family.</text>
</comment>
<keyword evidence="7" id="KW-1185">Reference proteome</keyword>
<dbReference type="GO" id="GO:0006351">
    <property type="term" value="P:DNA-templated transcription"/>
    <property type="evidence" value="ECO:0007669"/>
    <property type="project" value="TreeGrafter"/>
</dbReference>
<dbReference type="InterPro" id="IPR058163">
    <property type="entry name" value="LysR-type_TF_proteobact-type"/>
</dbReference>
<feature type="domain" description="HTH lysR-type" evidence="5">
    <location>
        <begin position="1"/>
        <end position="59"/>
    </location>
</feature>
<accession>A0A0N0XKN0</accession>
<proteinExistence type="inferred from homology"/>
<dbReference type="STRING" id="857265.WG78_03820"/>
<dbReference type="PROSITE" id="PS50931">
    <property type="entry name" value="HTH_LYSR"/>
    <property type="match status" value="1"/>
</dbReference>
<evidence type="ECO:0000256" key="3">
    <source>
        <dbReference type="ARBA" id="ARBA00023125"/>
    </source>
</evidence>
<dbReference type="InterPro" id="IPR005119">
    <property type="entry name" value="LysR_subst-bd"/>
</dbReference>
<dbReference type="Gene3D" id="3.40.190.290">
    <property type="match status" value="1"/>
</dbReference>